<dbReference type="Proteomes" id="UP000178894">
    <property type="component" value="Unassembled WGS sequence"/>
</dbReference>
<evidence type="ECO:0000313" key="2">
    <source>
        <dbReference type="EMBL" id="OGF93838.1"/>
    </source>
</evidence>
<dbReference type="EMBL" id="MFIQ01000002">
    <property type="protein sequence ID" value="OGF93838.1"/>
    <property type="molecule type" value="Genomic_DNA"/>
</dbReference>
<reference evidence="2 3" key="1">
    <citation type="journal article" date="2016" name="Nat. Commun.">
        <title>Thousands of microbial genomes shed light on interconnected biogeochemical processes in an aquifer system.</title>
        <authorList>
            <person name="Anantharaman K."/>
            <person name="Brown C.T."/>
            <person name="Hug L.A."/>
            <person name="Sharon I."/>
            <person name="Castelle C.J."/>
            <person name="Probst A.J."/>
            <person name="Thomas B.C."/>
            <person name="Singh A."/>
            <person name="Wilkins M.J."/>
            <person name="Karaoz U."/>
            <person name="Brodie E.L."/>
            <person name="Williams K.H."/>
            <person name="Hubbard S.S."/>
            <person name="Banfield J.F."/>
        </authorList>
    </citation>
    <scope>NUCLEOTIDE SEQUENCE [LARGE SCALE GENOMIC DNA]</scope>
</reference>
<feature type="transmembrane region" description="Helical" evidence="1">
    <location>
        <begin position="55"/>
        <end position="74"/>
    </location>
</feature>
<feature type="transmembrane region" description="Helical" evidence="1">
    <location>
        <begin position="30"/>
        <end position="48"/>
    </location>
</feature>
<feature type="transmembrane region" description="Helical" evidence="1">
    <location>
        <begin position="256"/>
        <end position="285"/>
    </location>
</feature>
<keyword evidence="1" id="KW-0812">Transmembrane</keyword>
<accession>A0A1F5Y0T9</accession>
<feature type="transmembrane region" description="Helical" evidence="1">
    <location>
        <begin position="80"/>
        <end position="98"/>
    </location>
</feature>
<organism evidence="2 3">
    <name type="scientific">Candidatus Giovannonibacteria bacterium RIFCSPLOWO2_12_FULL_44_15</name>
    <dbReference type="NCBI Taxonomy" id="1798364"/>
    <lineage>
        <taxon>Bacteria</taxon>
        <taxon>Candidatus Giovannoniibacteriota</taxon>
    </lineage>
</organism>
<proteinExistence type="predicted"/>
<keyword evidence="1" id="KW-1133">Transmembrane helix</keyword>
<comment type="caution">
    <text evidence="2">The sequence shown here is derived from an EMBL/GenBank/DDBJ whole genome shotgun (WGS) entry which is preliminary data.</text>
</comment>
<evidence type="ECO:0000313" key="3">
    <source>
        <dbReference type="Proteomes" id="UP000178894"/>
    </source>
</evidence>
<keyword evidence="1" id="KW-0472">Membrane</keyword>
<dbReference type="AlphaFoldDB" id="A0A1F5Y0T9"/>
<sequence length="309" mass="33863">MRLLPKIILSGLIIASGGYFWYLVGGTNPIFGLISPFSAAVLVFFFGITGLSFILLGNNISALSIFLSAAPTLLFLENKYLALGIMFGSSILSFIPAGRIKKEIKSRMTFSVDELLRKGLPTFLTIMALSLAGFFYPEDGIRKFEDIIPKSAFEKVLTAAGKIPLAGKILPFDIPDPAKTVDEALITVIRSENAFIFDKLSQAEKSGILAQARAELAKNLGAEKIEGNLRIGDVLYQGSIGIIEARFGAYKKYLPAIFALAVFAAFRTLFIMLGWISVAISWIAFKILLYAGVVKIFTRTMPQEYVEFN</sequence>
<dbReference type="STRING" id="1798364.A3G54_03705"/>
<evidence type="ECO:0000256" key="1">
    <source>
        <dbReference type="SAM" id="Phobius"/>
    </source>
</evidence>
<name>A0A1F5Y0T9_9BACT</name>
<gene>
    <name evidence="2" type="ORF">A3G54_03705</name>
</gene>
<feature type="transmembrane region" description="Helical" evidence="1">
    <location>
        <begin position="7"/>
        <end position="24"/>
    </location>
</feature>
<protein>
    <submittedName>
        <fullName evidence="2">Uncharacterized protein</fullName>
    </submittedName>
</protein>